<feature type="domain" description="YgjP-like metallopeptidase" evidence="1">
    <location>
        <begin position="18"/>
        <end position="225"/>
    </location>
</feature>
<evidence type="ECO:0000313" key="2">
    <source>
        <dbReference type="EMBL" id="KAA0873971.1"/>
    </source>
</evidence>
<dbReference type="RefSeq" id="WP_149391623.1">
    <property type="nucleotide sequence ID" value="NZ_SMRS01000008.1"/>
</dbReference>
<gene>
    <name evidence="2" type="ORF">E1H14_11520</name>
</gene>
<dbReference type="Proteomes" id="UP000325302">
    <property type="component" value="Unassembled WGS sequence"/>
</dbReference>
<dbReference type="AlphaFoldDB" id="A0A5A9W340"/>
<reference evidence="2 3" key="1">
    <citation type="submission" date="2019-03" db="EMBL/GenBank/DDBJ databases">
        <title>Nitrincola sp. nov. isolated from an Indian soda lake.</title>
        <authorList>
            <person name="Joshi A."/>
            <person name="Thite S.V."/>
            <person name="Joseph N."/>
            <person name="Dhotre D."/>
            <person name="Moorthy M."/>
            <person name="Shouche Y.S."/>
        </authorList>
    </citation>
    <scope>NUCLEOTIDE SEQUENCE [LARGE SCALE GENOMIC DNA]</scope>
    <source>
        <strain evidence="2 3">MEB193</strain>
    </source>
</reference>
<sequence length="232" mass="27481">MFDDLPYPCRHQPSPRRRTLAVEVRDAEVVVRSPLRYPPQRLKAWLKDREDWILHHLQAQQARLEAHQIRFQSGSAFPFMGQELTLFWQLAEKTSVQWQAQALQLSLSRRSKRDPLERVPEALKTWMQAQAEQSLLPRVAQLAQQMRMHPRQVLIKGFRRRWGQCSSQGVITLNWRLMHASPALQDYVIIHELCHLREMNHSSAFWALVAQHCPDYRNLRQALRSRGAWLDW</sequence>
<name>A0A5A9W340_9GAMM</name>
<protein>
    <submittedName>
        <fullName evidence="2">M48 family peptidase</fullName>
    </submittedName>
</protein>
<accession>A0A5A9W340</accession>
<dbReference type="InterPro" id="IPR002725">
    <property type="entry name" value="YgjP-like_metallopeptidase"/>
</dbReference>
<dbReference type="Pfam" id="PF01863">
    <property type="entry name" value="YgjP-like"/>
    <property type="match status" value="1"/>
</dbReference>
<proteinExistence type="predicted"/>
<dbReference type="PANTHER" id="PTHR30399">
    <property type="entry name" value="UNCHARACTERIZED PROTEIN YGJP"/>
    <property type="match status" value="1"/>
</dbReference>
<dbReference type="PANTHER" id="PTHR30399:SF1">
    <property type="entry name" value="UTP PYROPHOSPHATASE"/>
    <property type="match status" value="1"/>
</dbReference>
<evidence type="ECO:0000313" key="3">
    <source>
        <dbReference type="Proteomes" id="UP000325302"/>
    </source>
</evidence>
<dbReference type="CDD" id="cd07344">
    <property type="entry name" value="M48_yhfN_like"/>
    <property type="match status" value="1"/>
</dbReference>
<keyword evidence="3" id="KW-1185">Reference proteome</keyword>
<comment type="caution">
    <text evidence="2">The sequence shown here is derived from an EMBL/GenBank/DDBJ whole genome shotgun (WGS) entry which is preliminary data.</text>
</comment>
<dbReference type="InterPro" id="IPR053136">
    <property type="entry name" value="UTP_pyrophosphatase-like"/>
</dbReference>
<dbReference type="Gene3D" id="3.30.2010.10">
    <property type="entry name" value="Metalloproteases ('zincins'), catalytic domain"/>
    <property type="match status" value="1"/>
</dbReference>
<evidence type="ECO:0000259" key="1">
    <source>
        <dbReference type="Pfam" id="PF01863"/>
    </source>
</evidence>
<dbReference type="OrthoDB" id="9811177at2"/>
<organism evidence="2 3">
    <name type="scientific">Nitrincola tapanii</name>
    <dbReference type="NCBI Taxonomy" id="1708751"/>
    <lineage>
        <taxon>Bacteria</taxon>
        <taxon>Pseudomonadati</taxon>
        <taxon>Pseudomonadota</taxon>
        <taxon>Gammaproteobacteria</taxon>
        <taxon>Oceanospirillales</taxon>
        <taxon>Oceanospirillaceae</taxon>
        <taxon>Nitrincola</taxon>
    </lineage>
</organism>
<dbReference type="EMBL" id="SMRS01000008">
    <property type="protein sequence ID" value="KAA0873971.1"/>
    <property type="molecule type" value="Genomic_DNA"/>
</dbReference>